<dbReference type="CDD" id="cd00063">
    <property type="entry name" value="FN3"/>
    <property type="match status" value="1"/>
</dbReference>
<accession>A0A199XU72</accession>
<evidence type="ECO:0000256" key="1">
    <source>
        <dbReference type="ARBA" id="ARBA00004613"/>
    </source>
</evidence>
<dbReference type="EMBL" id="JMTM01000011">
    <property type="protein sequence ID" value="OAZ05313.1"/>
    <property type="molecule type" value="Genomic_DNA"/>
</dbReference>
<organism evidence="5 6">
    <name type="scientific">Flavobacterium succinicans</name>
    <dbReference type="NCBI Taxonomy" id="29536"/>
    <lineage>
        <taxon>Bacteria</taxon>
        <taxon>Pseudomonadati</taxon>
        <taxon>Bacteroidota</taxon>
        <taxon>Flavobacteriia</taxon>
        <taxon>Flavobacteriales</taxon>
        <taxon>Flavobacteriaceae</taxon>
        <taxon>Flavobacterium</taxon>
    </lineage>
</organism>
<gene>
    <name evidence="5" type="ORF">FLB_02730</name>
</gene>
<evidence type="ECO:0000256" key="3">
    <source>
        <dbReference type="ARBA" id="ARBA00023049"/>
    </source>
</evidence>
<keyword evidence="5" id="KW-0645">Protease</keyword>
<dbReference type="GO" id="GO:0004177">
    <property type="term" value="F:aminopeptidase activity"/>
    <property type="evidence" value="ECO:0007669"/>
    <property type="project" value="UniProtKB-KW"/>
</dbReference>
<sequence>MYLVKRIIVQVLISTSKEQKIFYLFKFEEIKLTPMKPTVIFKLFLLLLVAPNLHSQITTSDPEISKMVSEVKTENLEAIVKKLVSFGTRHTLSDTKSNTRGIGAAQRWVKSEFDKYALASNGRLTSKIDYFTIKADGKRIAVDSELGNVMATLKGTDPTDNRVLIISGHLDSRASDVMDAKSDAPGANDDGSGVACVMELARIMSQREFPFTLIFATVVGEEQGLYGAKHLADIAKEQKWNLIAMLNNDMIGNSLSSGTQLRDNTQVRVFSETIPYTETEAEAKMRKATNRDNDSPSRQLARYIKTVTQQYVPQLDIQLVYRNDRFLRGGDHTPFSQNGFTAIRFCEMNENYDHQHQNVRKENNIQYGDLPEFMDFEYMRKVTCSNLSTFSNLAWSPKAPENVGIEVKELTNSSVLVWQAPQGKPVFGYTILIRETSASHWQKAVFTKENKIEIPYSKDNYFFAVQSVDTLGHASLPVFPIPIR</sequence>
<dbReference type="PROSITE" id="PS50853">
    <property type="entry name" value="FN3"/>
    <property type="match status" value="1"/>
</dbReference>
<evidence type="ECO:0000256" key="2">
    <source>
        <dbReference type="ARBA" id="ARBA00022525"/>
    </source>
</evidence>
<dbReference type="GO" id="GO:0008235">
    <property type="term" value="F:metalloexopeptidase activity"/>
    <property type="evidence" value="ECO:0007669"/>
    <property type="project" value="InterPro"/>
</dbReference>
<name>A0A199XU72_9FLAO</name>
<keyword evidence="6" id="KW-1185">Reference proteome</keyword>
<dbReference type="InterPro" id="IPR045175">
    <property type="entry name" value="M28_fam"/>
</dbReference>
<dbReference type="Pfam" id="PF04389">
    <property type="entry name" value="Peptidase_M28"/>
    <property type="match status" value="1"/>
</dbReference>
<dbReference type="SUPFAM" id="SSF49265">
    <property type="entry name" value="Fibronectin type III"/>
    <property type="match status" value="1"/>
</dbReference>
<protein>
    <submittedName>
        <fullName evidence="5">Bacterial leucyl aminopeptidase</fullName>
        <ecNumber evidence="5">3.4.11.10</ecNumber>
    </submittedName>
</protein>
<dbReference type="SUPFAM" id="SSF53187">
    <property type="entry name" value="Zn-dependent exopeptidases"/>
    <property type="match status" value="1"/>
</dbReference>
<dbReference type="GO" id="GO:0005576">
    <property type="term" value="C:extracellular region"/>
    <property type="evidence" value="ECO:0007669"/>
    <property type="project" value="UniProtKB-SubCell"/>
</dbReference>
<keyword evidence="5" id="KW-0378">Hydrolase</keyword>
<evidence type="ECO:0000313" key="6">
    <source>
        <dbReference type="Proteomes" id="UP000093807"/>
    </source>
</evidence>
<evidence type="ECO:0000259" key="4">
    <source>
        <dbReference type="PROSITE" id="PS50853"/>
    </source>
</evidence>
<keyword evidence="5" id="KW-0031">Aminopeptidase</keyword>
<dbReference type="Gene3D" id="2.60.40.10">
    <property type="entry name" value="Immunoglobulins"/>
    <property type="match status" value="1"/>
</dbReference>
<reference evidence="5 6" key="1">
    <citation type="submission" date="2016-06" db="EMBL/GenBank/DDBJ databases">
        <title>Draft genome sequence of Flavobacterium succinicans strain DD5b.</title>
        <authorList>
            <person name="Poehlein A."/>
            <person name="Daniel R."/>
            <person name="Simeonova D.D."/>
        </authorList>
    </citation>
    <scope>NUCLEOTIDE SEQUENCE [LARGE SCALE GENOMIC DNA]</scope>
    <source>
        <strain evidence="5 6">DD5b</strain>
    </source>
</reference>
<dbReference type="InterPro" id="IPR007484">
    <property type="entry name" value="Peptidase_M28"/>
</dbReference>
<proteinExistence type="predicted"/>
<dbReference type="GO" id="GO:0006508">
    <property type="term" value="P:proteolysis"/>
    <property type="evidence" value="ECO:0007669"/>
    <property type="project" value="InterPro"/>
</dbReference>
<dbReference type="InterPro" id="IPR003961">
    <property type="entry name" value="FN3_dom"/>
</dbReference>
<keyword evidence="2" id="KW-0964">Secreted</keyword>
<dbReference type="Proteomes" id="UP000093807">
    <property type="component" value="Unassembled WGS sequence"/>
</dbReference>
<comment type="subcellular location">
    <subcellularLocation>
        <location evidence="1">Secreted</location>
    </subcellularLocation>
</comment>
<feature type="domain" description="Fibronectin type-III" evidence="4">
    <location>
        <begin position="399"/>
        <end position="484"/>
    </location>
</feature>
<dbReference type="PANTHER" id="PTHR12147">
    <property type="entry name" value="METALLOPEPTIDASE M28 FAMILY MEMBER"/>
    <property type="match status" value="1"/>
</dbReference>
<dbReference type="Gene3D" id="3.40.630.10">
    <property type="entry name" value="Zn peptidases"/>
    <property type="match status" value="1"/>
</dbReference>
<dbReference type="AlphaFoldDB" id="A0A199XU72"/>
<keyword evidence="3" id="KW-0482">Metalloprotease</keyword>
<dbReference type="PATRIC" id="fig|29536.5.peg.288"/>
<evidence type="ECO:0000313" key="5">
    <source>
        <dbReference type="EMBL" id="OAZ05313.1"/>
    </source>
</evidence>
<dbReference type="EC" id="3.4.11.10" evidence="5"/>
<comment type="caution">
    <text evidence="5">The sequence shown here is derived from an EMBL/GenBank/DDBJ whole genome shotgun (WGS) entry which is preliminary data.</text>
</comment>
<dbReference type="InterPro" id="IPR036116">
    <property type="entry name" value="FN3_sf"/>
</dbReference>
<dbReference type="InterPro" id="IPR013783">
    <property type="entry name" value="Ig-like_fold"/>
</dbReference>
<dbReference type="PANTHER" id="PTHR12147:SF26">
    <property type="entry name" value="PEPTIDASE M28 DOMAIN-CONTAINING PROTEIN"/>
    <property type="match status" value="1"/>
</dbReference>